<feature type="chain" id="PRO_5045314304" description="Secreted protein" evidence="1">
    <location>
        <begin position="27"/>
        <end position="109"/>
    </location>
</feature>
<gene>
    <name evidence="2" type="ORF">NTJ_07658</name>
</gene>
<evidence type="ECO:0000256" key="1">
    <source>
        <dbReference type="SAM" id="SignalP"/>
    </source>
</evidence>
<feature type="signal peptide" evidence="1">
    <location>
        <begin position="1"/>
        <end position="26"/>
    </location>
</feature>
<evidence type="ECO:0000313" key="3">
    <source>
        <dbReference type="Proteomes" id="UP001307889"/>
    </source>
</evidence>
<keyword evidence="1" id="KW-0732">Signal</keyword>
<reference evidence="2 3" key="1">
    <citation type="submission" date="2023-09" db="EMBL/GenBank/DDBJ databases">
        <title>Nesidiocoris tenuis whole genome shotgun sequence.</title>
        <authorList>
            <person name="Shibata T."/>
            <person name="Shimoda M."/>
            <person name="Kobayashi T."/>
            <person name="Uehara T."/>
        </authorList>
    </citation>
    <scope>NUCLEOTIDE SEQUENCE [LARGE SCALE GENOMIC DNA]</scope>
    <source>
        <strain evidence="2 3">Japan</strain>
    </source>
</reference>
<organism evidence="2 3">
    <name type="scientific">Nesidiocoris tenuis</name>
    <dbReference type="NCBI Taxonomy" id="355587"/>
    <lineage>
        <taxon>Eukaryota</taxon>
        <taxon>Metazoa</taxon>
        <taxon>Ecdysozoa</taxon>
        <taxon>Arthropoda</taxon>
        <taxon>Hexapoda</taxon>
        <taxon>Insecta</taxon>
        <taxon>Pterygota</taxon>
        <taxon>Neoptera</taxon>
        <taxon>Paraneoptera</taxon>
        <taxon>Hemiptera</taxon>
        <taxon>Heteroptera</taxon>
        <taxon>Panheteroptera</taxon>
        <taxon>Cimicomorpha</taxon>
        <taxon>Miridae</taxon>
        <taxon>Dicyphina</taxon>
        <taxon>Nesidiocoris</taxon>
    </lineage>
</organism>
<dbReference type="Proteomes" id="UP001307889">
    <property type="component" value="Chromosome 5"/>
</dbReference>
<proteinExistence type="predicted"/>
<accession>A0ABN7ATN6</accession>
<dbReference type="EMBL" id="AP028913">
    <property type="protein sequence ID" value="BES94849.1"/>
    <property type="molecule type" value="Genomic_DNA"/>
</dbReference>
<sequence length="109" mass="11888">MEGVQLRPFKIIHLLLLLLLLKVYKMQKSERNIVVRAGPCADSDRGMCIKKSAGSRSAARPPLPDLVPCGVPWDPHYHSSLLPGRDGVPGIRSSCTYHALCTPALQSEG</sequence>
<keyword evidence="3" id="KW-1185">Reference proteome</keyword>
<protein>
    <recommendedName>
        <fullName evidence="4">Secreted protein</fullName>
    </recommendedName>
</protein>
<evidence type="ECO:0008006" key="4">
    <source>
        <dbReference type="Google" id="ProtNLM"/>
    </source>
</evidence>
<name>A0ABN7ATN6_9HEMI</name>
<evidence type="ECO:0000313" key="2">
    <source>
        <dbReference type="EMBL" id="BES94849.1"/>
    </source>
</evidence>